<evidence type="ECO:0000313" key="2">
    <source>
        <dbReference type="Proteomes" id="UP000198703"/>
    </source>
</evidence>
<dbReference type="OrthoDB" id="3295600at2"/>
<organism evidence="1 2">
    <name type="scientific">Rubrimonas cliftonensis</name>
    <dbReference type="NCBI Taxonomy" id="89524"/>
    <lineage>
        <taxon>Bacteria</taxon>
        <taxon>Pseudomonadati</taxon>
        <taxon>Pseudomonadota</taxon>
        <taxon>Alphaproteobacteria</taxon>
        <taxon>Rhodobacterales</taxon>
        <taxon>Paracoccaceae</taxon>
        <taxon>Rubrimonas</taxon>
    </lineage>
</organism>
<name>A0A1H3Z7H2_9RHOB</name>
<protein>
    <recommendedName>
        <fullName evidence="3">DUF2927 domain-containing protein</fullName>
    </recommendedName>
</protein>
<dbReference type="Proteomes" id="UP000198703">
    <property type="component" value="Unassembled WGS sequence"/>
</dbReference>
<dbReference type="InterPro" id="IPR021323">
    <property type="entry name" value="DUF2927"/>
</dbReference>
<dbReference type="STRING" id="89524.SAMN05444370_103424"/>
<sequence>MRTDYDPADAPWSAEDLARNLERIAFYTEFTFEAGALIPRERETPLLKWQDPIRYALIGDAVERADVETYAGLARRLSAITRLPISEATEGAPPNLLVLIVSREARRRIAARLDASDAPVDSGLAYRLRGDEYEIPCAASVRVGEPDGVIVFGVILIKAETSGLLRESCAHEEFAQALGPGNDFAGARPSVFNDDQEFALLTAHDEALLRVLYDPRLKPGMSRREGMTLARRVIAELGR</sequence>
<keyword evidence="2" id="KW-1185">Reference proteome</keyword>
<reference evidence="1 2" key="1">
    <citation type="submission" date="2016-10" db="EMBL/GenBank/DDBJ databases">
        <authorList>
            <person name="de Groot N.N."/>
        </authorList>
    </citation>
    <scope>NUCLEOTIDE SEQUENCE [LARGE SCALE GENOMIC DNA]</scope>
    <source>
        <strain evidence="1 2">DSM 15345</strain>
    </source>
</reference>
<dbReference type="AlphaFoldDB" id="A0A1H3Z7H2"/>
<dbReference type="RefSeq" id="WP_093251170.1">
    <property type="nucleotide sequence ID" value="NZ_FNQM01000003.1"/>
</dbReference>
<evidence type="ECO:0000313" key="1">
    <source>
        <dbReference type="EMBL" id="SEA19595.1"/>
    </source>
</evidence>
<dbReference type="EMBL" id="FNQM01000003">
    <property type="protein sequence ID" value="SEA19595.1"/>
    <property type="molecule type" value="Genomic_DNA"/>
</dbReference>
<proteinExistence type="predicted"/>
<gene>
    <name evidence="1" type="ORF">SAMN05444370_103424</name>
</gene>
<accession>A0A1H3Z7H2</accession>
<evidence type="ECO:0008006" key="3">
    <source>
        <dbReference type="Google" id="ProtNLM"/>
    </source>
</evidence>
<dbReference type="Pfam" id="PF11150">
    <property type="entry name" value="DUF2927"/>
    <property type="match status" value="1"/>
</dbReference>